<dbReference type="PANTHER" id="PTHR33969:SF2">
    <property type="entry name" value="SEGREGATION AND CONDENSATION PROTEIN A"/>
    <property type="match status" value="1"/>
</dbReference>
<dbReference type="Proteomes" id="UP000289506">
    <property type="component" value="Plasmid 13"/>
</dbReference>
<organism evidence="4 5">
    <name type="scientific">Mycoplasmopsis cynos</name>
    <dbReference type="NCBI Taxonomy" id="171284"/>
    <lineage>
        <taxon>Bacteria</taxon>
        <taxon>Bacillati</taxon>
        <taxon>Mycoplasmatota</taxon>
        <taxon>Mycoplasmoidales</taxon>
        <taxon>Metamycoplasmataceae</taxon>
        <taxon>Mycoplasmopsis</taxon>
    </lineage>
</organism>
<evidence type="ECO:0000256" key="1">
    <source>
        <dbReference type="ARBA" id="ARBA00022829"/>
    </source>
</evidence>
<dbReference type="HAMAP" id="MF_01805">
    <property type="entry name" value="ScpA"/>
    <property type="match status" value="1"/>
</dbReference>
<accession>A0A449AI84</accession>
<evidence type="ECO:0000256" key="2">
    <source>
        <dbReference type="ARBA" id="ARBA00044777"/>
    </source>
</evidence>
<keyword evidence="4" id="KW-0614">Plasmid</keyword>
<protein>
    <recommendedName>
        <fullName evidence="2 3">Segregation and condensation protein A</fullName>
    </recommendedName>
</protein>
<comment type="subcellular location">
    <subcellularLocation>
        <location evidence="3">Cytoplasm</location>
    </subcellularLocation>
    <text evidence="3">Associated with two foci at the outer edges of the nucleoid region in young cells, and at four foci within both cell halves in older cells.</text>
</comment>
<dbReference type="OMA" id="TRQYMGY"/>
<dbReference type="GO" id="GO:0006260">
    <property type="term" value="P:DNA replication"/>
    <property type="evidence" value="ECO:0007669"/>
    <property type="project" value="UniProtKB-UniRule"/>
</dbReference>
<dbReference type="InterPro" id="IPR003768">
    <property type="entry name" value="ScpA"/>
</dbReference>
<keyword evidence="3" id="KW-0131">Cell cycle</keyword>
<dbReference type="Pfam" id="PF02616">
    <property type="entry name" value="SMC_ScpA"/>
    <property type="match status" value="1"/>
</dbReference>
<dbReference type="EMBL" id="LR214986">
    <property type="protein sequence ID" value="VEU64728.1"/>
    <property type="molecule type" value="Genomic_DNA"/>
</dbReference>
<name>A0A449AI84_9BACT</name>
<dbReference type="PANTHER" id="PTHR33969">
    <property type="entry name" value="SEGREGATION AND CONDENSATION PROTEIN A"/>
    <property type="match status" value="1"/>
</dbReference>
<dbReference type="NCBIfam" id="NF000994">
    <property type="entry name" value="PRK00104.1-3"/>
    <property type="match status" value="1"/>
</dbReference>
<evidence type="ECO:0000313" key="4">
    <source>
        <dbReference type="EMBL" id="VEU64728.1"/>
    </source>
</evidence>
<dbReference type="Gene3D" id="1.10.10.580">
    <property type="entry name" value="Structural maintenance of chromosome 1. Chain E"/>
    <property type="match status" value="1"/>
</dbReference>
<gene>
    <name evidence="4" type="primary">MCYN0394</name>
    <name evidence="3" type="synonym">scpA</name>
    <name evidence="4" type="ORF">NCTC10142_00486</name>
</gene>
<comment type="subunit">
    <text evidence="3">Component of a cohesin-like complex composed of ScpA, ScpB and the Smc homodimer, in which ScpA and ScpB bind to the head domain of Smc. The presence of the three proteins is required for the association of the complex with DNA.</text>
</comment>
<keyword evidence="1 3" id="KW-0159">Chromosome partition</keyword>
<dbReference type="GO" id="GO:0005737">
    <property type="term" value="C:cytoplasm"/>
    <property type="evidence" value="ECO:0007669"/>
    <property type="project" value="UniProtKB-SubCell"/>
</dbReference>
<comment type="function">
    <text evidence="3">Participates in chromosomal partition during cell division. May act via the formation of a condensin-like complex containing Smc and ScpB that pull DNA away from mid-cell into both cell halves.</text>
</comment>
<keyword evidence="3" id="KW-0132">Cell division</keyword>
<keyword evidence="3" id="KW-0963">Cytoplasm</keyword>
<dbReference type="GO" id="GO:0051301">
    <property type="term" value="P:cell division"/>
    <property type="evidence" value="ECO:0007669"/>
    <property type="project" value="UniProtKB-KW"/>
</dbReference>
<dbReference type="GO" id="GO:0007059">
    <property type="term" value="P:chromosome segregation"/>
    <property type="evidence" value="ECO:0007669"/>
    <property type="project" value="UniProtKB-UniRule"/>
</dbReference>
<evidence type="ECO:0000256" key="3">
    <source>
        <dbReference type="HAMAP-Rule" id="MF_01805"/>
    </source>
</evidence>
<evidence type="ECO:0000313" key="5">
    <source>
        <dbReference type="Proteomes" id="UP000289506"/>
    </source>
</evidence>
<geneLocation type="plasmid" evidence="4 5">
    <name>13</name>
</geneLocation>
<reference evidence="4 5" key="1">
    <citation type="submission" date="2019-01" db="EMBL/GenBank/DDBJ databases">
        <authorList>
            <consortium name="Pathogen Informatics"/>
        </authorList>
    </citation>
    <scope>NUCLEOTIDE SEQUENCE [LARGE SCALE GENOMIC DNA]</scope>
    <source>
        <strain evidence="4 5">NCTC10142</strain>
        <plasmid evidence="5">13</plasmid>
    </source>
</reference>
<proteinExistence type="inferred from homology"/>
<dbReference type="AlphaFoldDB" id="A0A449AI84"/>
<dbReference type="Gene3D" id="6.10.250.2410">
    <property type="match status" value="1"/>
</dbReference>
<sequence length="255" mass="30188">MISKKQKIDYSSDYVFRLNEFDGPLDLLLSLIKDKKIDIMDVNLIELANQYIEIINKIKENEIDIAGDYLLMASTLINLKAKMILQGPDEINPEVEEEKKVFLQDLVEYQQFKNIQEALKTFQDNRNNIYIKKPSDIMEFIEDNDNARLDGHSNPMTLITTLRRMFERVYAKELRKTKLEKFNISPSEMFPFIKNLLKQKERVEFEEIFTQPSIQHFVITLIALLDLARQQFLIINQNAQFDTIYITRGEFYNEK</sequence>
<dbReference type="InterPro" id="IPR023093">
    <property type="entry name" value="ScpA-like_C"/>
</dbReference>
<comment type="similarity">
    <text evidence="3">Belongs to the ScpA family.</text>
</comment>